<name>A0ABN2XYB0_9MICC</name>
<keyword evidence="2" id="KW-1133">Transmembrane helix</keyword>
<keyword evidence="4" id="KW-1185">Reference proteome</keyword>
<organism evidence="3 4">
    <name type="scientific">Kocuria atrinae</name>
    <dbReference type="NCBI Taxonomy" id="592377"/>
    <lineage>
        <taxon>Bacteria</taxon>
        <taxon>Bacillati</taxon>
        <taxon>Actinomycetota</taxon>
        <taxon>Actinomycetes</taxon>
        <taxon>Micrococcales</taxon>
        <taxon>Micrococcaceae</taxon>
        <taxon>Kocuria</taxon>
    </lineage>
</organism>
<accession>A0ABN2XYB0</accession>
<feature type="compositionally biased region" description="Basic and acidic residues" evidence="1">
    <location>
        <begin position="164"/>
        <end position="177"/>
    </location>
</feature>
<reference evidence="3 4" key="1">
    <citation type="journal article" date="2019" name="Int. J. Syst. Evol. Microbiol.">
        <title>The Global Catalogue of Microorganisms (GCM) 10K type strain sequencing project: providing services to taxonomists for standard genome sequencing and annotation.</title>
        <authorList>
            <consortium name="The Broad Institute Genomics Platform"/>
            <consortium name="The Broad Institute Genome Sequencing Center for Infectious Disease"/>
            <person name="Wu L."/>
            <person name="Ma J."/>
        </authorList>
    </citation>
    <scope>NUCLEOTIDE SEQUENCE [LARGE SCALE GENOMIC DNA]</scope>
    <source>
        <strain evidence="3 4">JCM 15914</strain>
    </source>
</reference>
<dbReference type="Proteomes" id="UP001500166">
    <property type="component" value="Unassembled WGS sequence"/>
</dbReference>
<gene>
    <name evidence="3" type="ORF">GCM10009824_18960</name>
</gene>
<proteinExistence type="predicted"/>
<evidence type="ECO:0008006" key="5">
    <source>
        <dbReference type="Google" id="ProtNLM"/>
    </source>
</evidence>
<sequence length="326" mass="34642">MAAARTARAWPWVIALLAIALVAVLAIGSWATWRPLSEYDAARLTARDIVTSVGESPRIEVPLESVDRQLSALGPAASPAQRDRLDEFSDQAPESGTDQGSSARGGQDEVPGDIELRAAATRMFDLAQDQDDPQLATTMAAIAASWSAESTREDPATQPIMRTGEDEAAARDARSEPAETGTAADERCTPELTAVATQLDRSLFTARSADARNTDSGELEKTLDEWQQNLQRIQEDTAVAGLYECEPRPARGGYQLPSVIAEDPAAATAATAQELSEYAAGASGTVAPEERAWLLDVLESSSRAQALLQPSDPVPALAGEPLMSDR</sequence>
<keyword evidence="2" id="KW-0812">Transmembrane</keyword>
<protein>
    <recommendedName>
        <fullName evidence="5">DUF4439 domain-containing protein</fullName>
    </recommendedName>
</protein>
<dbReference type="EMBL" id="BAAAQA010000018">
    <property type="protein sequence ID" value="GAA2118615.1"/>
    <property type="molecule type" value="Genomic_DNA"/>
</dbReference>
<evidence type="ECO:0000256" key="2">
    <source>
        <dbReference type="SAM" id="Phobius"/>
    </source>
</evidence>
<feature type="region of interest" description="Disordered" evidence="1">
    <location>
        <begin position="164"/>
        <end position="184"/>
    </location>
</feature>
<feature type="region of interest" description="Disordered" evidence="1">
    <location>
        <begin position="306"/>
        <end position="326"/>
    </location>
</feature>
<evidence type="ECO:0000313" key="3">
    <source>
        <dbReference type="EMBL" id="GAA2118615.1"/>
    </source>
</evidence>
<feature type="compositionally biased region" description="Polar residues" evidence="1">
    <location>
        <begin position="92"/>
        <end position="104"/>
    </location>
</feature>
<evidence type="ECO:0000313" key="4">
    <source>
        <dbReference type="Proteomes" id="UP001500166"/>
    </source>
</evidence>
<feature type="transmembrane region" description="Helical" evidence="2">
    <location>
        <begin position="12"/>
        <end position="33"/>
    </location>
</feature>
<evidence type="ECO:0000256" key="1">
    <source>
        <dbReference type="SAM" id="MobiDB-lite"/>
    </source>
</evidence>
<feature type="region of interest" description="Disordered" evidence="1">
    <location>
        <begin position="89"/>
        <end position="109"/>
    </location>
</feature>
<dbReference type="RefSeq" id="WP_344224778.1">
    <property type="nucleotide sequence ID" value="NZ_BAAAQA010000018.1"/>
</dbReference>
<comment type="caution">
    <text evidence="3">The sequence shown here is derived from an EMBL/GenBank/DDBJ whole genome shotgun (WGS) entry which is preliminary data.</text>
</comment>
<keyword evidence="2" id="KW-0472">Membrane</keyword>